<gene>
    <name evidence="2 4" type="primary">HAUS7</name>
</gene>
<reference evidence="2" key="2">
    <citation type="submission" date="2016-12" db="EMBL/GenBank/DDBJ databases">
        <title>Mouse lemur reference genome and diversity panel.</title>
        <authorList>
            <person name="Harris R."/>
            <person name="Larsen P."/>
            <person name="Liu Y."/>
            <person name="Hughes D.S."/>
            <person name="Murali S."/>
            <person name="Raveendran M."/>
            <person name="Korchina V."/>
            <person name="Wang M."/>
            <person name="Jhangiani S."/>
            <person name="Bandaranaike D."/>
            <person name="Bellair M."/>
            <person name="Blankenburg K."/>
            <person name="Chao H."/>
            <person name="Dahdouli M."/>
            <person name="Dinh H."/>
            <person name="Doddapaneni H."/>
            <person name="English A."/>
            <person name="Firestine M."/>
            <person name="Gnanaolivu R."/>
            <person name="Gross S."/>
            <person name="Hernandez B."/>
            <person name="Javaid M."/>
            <person name="Jayaseelan J."/>
            <person name="Jones J."/>
            <person name="Khan Z."/>
            <person name="Kovar C."/>
            <person name="Kurapati P."/>
            <person name="Le B."/>
            <person name="Lee S."/>
            <person name="Li M."/>
            <person name="Mathew T."/>
            <person name="Narasimhan A."/>
            <person name="Ngo D."/>
            <person name="Nguyen L."/>
            <person name="Okwuonu G."/>
            <person name="Ongeri F."/>
            <person name="Osuji N."/>
            <person name="Pu L.-L."/>
            <person name="Puazo M."/>
            <person name="Quiroz J."/>
            <person name="Raj R."/>
            <person name="Rajbhandari K."/>
            <person name="Reid J.G."/>
            <person name="Santibanez J."/>
            <person name="Sexton D."/>
            <person name="Skinner E."/>
            <person name="Vee V."/>
            <person name="Weissenberger G."/>
            <person name="Wu Y."/>
            <person name="Xin Y."/>
            <person name="Han Y."/>
            <person name="Campbell C."/>
            <person name="Brown A."/>
            <person name="Sullivan B."/>
            <person name="Shelton J."/>
            <person name="Brown S."/>
            <person name="Dudchenko O."/>
            <person name="Machol I."/>
            <person name="Durand N."/>
            <person name="Shamim M."/>
            <person name="Lieberman A."/>
            <person name="Muzny D.M."/>
            <person name="Richards S."/>
            <person name="Yoder A."/>
            <person name="Worley K.C."/>
            <person name="Rogers J."/>
            <person name="Gibbs R.A."/>
        </authorList>
    </citation>
    <scope>NUCLEOTIDE SEQUENCE [LARGE SCALE GENOMIC DNA]</scope>
</reference>
<dbReference type="CTD" id="55559"/>
<accession>A0A8B7FV62</accession>
<dbReference type="GO" id="GO:0070652">
    <property type="term" value="C:HAUS complex"/>
    <property type="evidence" value="ECO:0007669"/>
    <property type="project" value="Ensembl"/>
</dbReference>
<dbReference type="AlphaFoldDB" id="A0A8B7FV62"/>
<evidence type="ECO:0000313" key="3">
    <source>
        <dbReference type="Proteomes" id="UP000694394"/>
    </source>
</evidence>
<dbReference type="InterPro" id="IPR029711">
    <property type="entry name" value="Haus7-like"/>
</dbReference>
<dbReference type="RefSeq" id="XP_012612720.1">
    <property type="nucleotide sequence ID" value="XM_012757266.2"/>
</dbReference>
<dbReference type="GO" id="GO:0031996">
    <property type="term" value="F:thioesterase binding"/>
    <property type="evidence" value="ECO:0007669"/>
    <property type="project" value="Ensembl"/>
</dbReference>
<sequence length="408" mass="45327">MAEQGSVGGGGGDYYEDKGDHSVFQAAVEVFGKLKDLNCPFLEGLYITEPKTIQELLCSPSKYRLEILEWMCIRLHLEPVLPPGSLLRQNTYEWPLSHVLVCCCQGRAAPCQGVCPTSQDKFSLLKGAPAEVKIQEMVKLGHELMLCTPDDQELLKGCACAQKQLHFMDQLLDAVQSLTIGYSNCSRLKEHFKDTTEKNEALLEELFSSPHLQALLNPKCDPQHLDMQSLLDKQSDDWQRDSPSAKSEEEKVTELARQLQESTAKLQALRVECFAQHKQGATVGGADTSTLDQKLRLVISDFHQLILAFLQVYDNELGECCQRPGPNLHLCGPIVQAVYQSLTSCSQLLKAVVKVADTSVKAVETVRKQQGEQICWGSDNSVMSLATKIDELTQKYKVFNDSLHKGVG</sequence>
<evidence type="ECO:0000256" key="1">
    <source>
        <dbReference type="SAM" id="Coils"/>
    </source>
</evidence>
<reference evidence="4" key="3">
    <citation type="submission" date="2023-09" db="UniProtKB">
        <authorList>
            <consortium name="RefSeq"/>
        </authorList>
    </citation>
    <scope>IDENTIFICATION</scope>
    <source>
        <tissue evidence="4">Liver</tissue>
    </source>
</reference>
<evidence type="ECO:0000313" key="2">
    <source>
        <dbReference type="Ensembl" id="ENSMICP00000032670.2"/>
    </source>
</evidence>
<name>A0A8B7FV62_MICMU</name>
<dbReference type="GeneTree" id="ENSGT00390000003937"/>
<keyword evidence="3" id="KW-1185">Reference proteome</keyword>
<organism evidence="4">
    <name type="scientific">Microcebus murinus</name>
    <name type="common">Gray mouse lemur</name>
    <name type="synonym">Lemur murinus</name>
    <dbReference type="NCBI Taxonomy" id="30608"/>
    <lineage>
        <taxon>Eukaryota</taxon>
        <taxon>Metazoa</taxon>
        <taxon>Chordata</taxon>
        <taxon>Craniata</taxon>
        <taxon>Vertebrata</taxon>
        <taxon>Euteleostomi</taxon>
        <taxon>Mammalia</taxon>
        <taxon>Eutheria</taxon>
        <taxon>Euarchontoglires</taxon>
        <taxon>Primates</taxon>
        <taxon>Strepsirrhini</taxon>
        <taxon>Lemuriformes</taxon>
        <taxon>Cheirogaleidae</taxon>
        <taxon>Microcebus</taxon>
    </lineage>
</organism>
<dbReference type="PANTHER" id="PTHR14352:SF2">
    <property type="entry name" value="HAUS AUGMIN-LIKE COMPLEX SUBUNIT 7"/>
    <property type="match status" value="1"/>
</dbReference>
<dbReference type="OrthoDB" id="6435999at2759"/>
<dbReference type="GO" id="GO:0007098">
    <property type="term" value="P:centrosome cycle"/>
    <property type="evidence" value="ECO:0007669"/>
    <property type="project" value="Ensembl"/>
</dbReference>
<keyword evidence="1" id="KW-0175">Coiled coil</keyword>
<dbReference type="GO" id="GO:0005886">
    <property type="term" value="C:plasma membrane"/>
    <property type="evidence" value="ECO:0007669"/>
    <property type="project" value="Ensembl"/>
</dbReference>
<dbReference type="GeneID" id="105867327"/>
<dbReference type="GO" id="GO:1990498">
    <property type="term" value="C:mitotic spindle microtubule"/>
    <property type="evidence" value="ECO:0007669"/>
    <property type="project" value="Ensembl"/>
</dbReference>
<reference evidence="2" key="1">
    <citation type="submission" date="2007-07" db="EMBL/GenBank/DDBJ databases">
        <authorList>
            <consortium name="The Genome Sequencing Platform"/>
            <consortium name="The Genome Assembly Team"/>
            <person name="Lindblad-Toh K."/>
            <person name="DiPalma F."/>
            <person name="Gnerre S."/>
            <person name="Clamp M."/>
            <person name="Lander E.S."/>
        </authorList>
    </citation>
    <scope>NUCLEOTIDE SEQUENCE [LARGE SCALE GENOMIC DNA]</scope>
</reference>
<reference evidence="2" key="4">
    <citation type="submission" date="2025-05" db="UniProtKB">
        <authorList>
            <consortium name="Ensembl"/>
        </authorList>
    </citation>
    <scope>IDENTIFICATION</scope>
</reference>
<proteinExistence type="predicted"/>
<dbReference type="Ensembl" id="ENSMICT00000041930.2">
    <property type="protein sequence ID" value="ENSMICP00000032670.2"/>
    <property type="gene ID" value="ENSMICG00000000008.3"/>
</dbReference>
<protein>
    <submittedName>
        <fullName evidence="2">HAUS augmin like complex subunit 7</fullName>
    </submittedName>
    <submittedName>
        <fullName evidence="4">HAUS augmin-like complex subunit 7 isoform X1</fullName>
    </submittedName>
</protein>
<dbReference type="GO" id="GO:0051011">
    <property type="term" value="F:microtubule minus-end binding"/>
    <property type="evidence" value="ECO:0007669"/>
    <property type="project" value="TreeGrafter"/>
</dbReference>
<dbReference type="GO" id="GO:0005730">
    <property type="term" value="C:nucleolus"/>
    <property type="evidence" value="ECO:0007669"/>
    <property type="project" value="Ensembl"/>
</dbReference>
<dbReference type="Proteomes" id="UP000694394">
    <property type="component" value="Chromosome X"/>
</dbReference>
<dbReference type="EMBL" id="ABDC03035282">
    <property type="status" value="NOT_ANNOTATED_CDS"/>
    <property type="molecule type" value="Genomic_DNA"/>
</dbReference>
<dbReference type="PANTHER" id="PTHR14352">
    <property type="entry name" value="HAUS AUGMIN-LIKE COMPLEX SUBUNIT 7"/>
    <property type="match status" value="1"/>
</dbReference>
<dbReference type="GO" id="GO:0051225">
    <property type="term" value="P:spindle assembly"/>
    <property type="evidence" value="ECO:0007669"/>
    <property type="project" value="Ensembl"/>
</dbReference>
<evidence type="ECO:0000313" key="4">
    <source>
        <dbReference type="RefSeq" id="XP_012612720.1"/>
    </source>
</evidence>
<dbReference type="GO" id="GO:0005813">
    <property type="term" value="C:centrosome"/>
    <property type="evidence" value="ECO:0007669"/>
    <property type="project" value="Ensembl"/>
</dbReference>
<dbReference type="GO" id="GO:0036064">
    <property type="term" value="C:ciliary basal body"/>
    <property type="evidence" value="ECO:0007669"/>
    <property type="project" value="Ensembl"/>
</dbReference>
<feature type="coiled-coil region" evidence="1">
    <location>
        <begin position="245"/>
        <end position="272"/>
    </location>
</feature>